<dbReference type="InParanoid" id="Q9X1T0"/>
<dbReference type="SMART" id="SM00267">
    <property type="entry name" value="GGDEF"/>
    <property type="match status" value="1"/>
</dbReference>
<keyword evidence="5" id="KW-1185">Reference proteome</keyword>
<dbReference type="Gene3D" id="3.30.70.270">
    <property type="match status" value="1"/>
</dbReference>
<dbReference type="InterPro" id="IPR000160">
    <property type="entry name" value="GGDEF_dom"/>
</dbReference>
<reference evidence="4 5" key="1">
    <citation type="journal article" date="1999" name="Nature">
        <title>Evidence for lateral gene transfer between Archaea and Bacteria from genome sequence of Thermotoga maritima.</title>
        <authorList>
            <person name="Nelson K.E."/>
            <person name="Clayton R.A."/>
            <person name="Gill S.R."/>
            <person name="Gwinn M.L."/>
            <person name="Dodson R.J."/>
            <person name="Haft D.H."/>
            <person name="Hickey E.K."/>
            <person name="Peterson J.D."/>
            <person name="Nelson W.C."/>
            <person name="Ketchum K.A."/>
            <person name="McDonald L."/>
            <person name="Utterback T.R."/>
            <person name="Malek J.A."/>
            <person name="Linher K.D."/>
            <person name="Garrett M.M."/>
            <person name="Stewart A.M."/>
            <person name="Cotton M.D."/>
            <person name="Pratt M.S."/>
            <person name="Phillips C.A."/>
            <person name="Richardson D."/>
            <person name="Heidelberg J."/>
            <person name="Sutton G.G."/>
            <person name="Fleischmann R.D."/>
            <person name="White O."/>
            <person name="Salzberg S.L."/>
            <person name="Smith H.O."/>
            <person name="Venter J.C."/>
            <person name="Fraser C.M."/>
        </authorList>
    </citation>
    <scope>NUCLEOTIDE SEQUENCE [LARGE SCALE GENOMIC DNA]</scope>
    <source>
        <strain evidence="5">ATCC 43589 / DSM 3109 / JCM 10099 / NBRC 100826 / MSB8</strain>
    </source>
</reference>
<dbReference type="PROSITE" id="PS50005">
    <property type="entry name" value="TPR"/>
    <property type="match status" value="1"/>
</dbReference>
<dbReference type="EMBL" id="AE000512">
    <property type="protein sequence ID" value="AAD36661.1"/>
    <property type="molecule type" value="Genomic_DNA"/>
</dbReference>
<gene>
    <name evidence="4" type="ordered locus">TM_1594</name>
</gene>
<dbReference type="Pfam" id="PF00990">
    <property type="entry name" value="GGDEF"/>
    <property type="match status" value="1"/>
</dbReference>
<feature type="repeat" description="TPR" evidence="2">
    <location>
        <begin position="718"/>
        <end position="751"/>
    </location>
</feature>
<protein>
    <recommendedName>
        <fullName evidence="3">GGDEF domain-containing protein</fullName>
    </recommendedName>
</protein>
<dbReference type="InterPro" id="IPR011009">
    <property type="entry name" value="Kinase-like_dom_sf"/>
</dbReference>
<dbReference type="FunFam" id="3.30.70.270:FF:000001">
    <property type="entry name" value="Diguanylate cyclase domain protein"/>
    <property type="match status" value="1"/>
</dbReference>
<accession>Q9X1T0</accession>
<dbReference type="InterPro" id="IPR043128">
    <property type="entry name" value="Rev_trsase/Diguanyl_cyclase"/>
</dbReference>
<dbReference type="SUPFAM" id="SSF48452">
    <property type="entry name" value="TPR-like"/>
    <property type="match status" value="1"/>
</dbReference>
<dbReference type="InterPro" id="IPR049050">
    <property type="entry name" value="nSTAND3"/>
</dbReference>
<dbReference type="SUPFAM" id="SSF52540">
    <property type="entry name" value="P-loop containing nucleoside triphosphate hydrolases"/>
    <property type="match status" value="1"/>
</dbReference>
<dbReference type="EnsemblBacteria" id="AAD36661">
    <property type="protein sequence ID" value="AAD36661"/>
    <property type="gene ID" value="TM_1594"/>
</dbReference>
<dbReference type="PANTHER" id="PTHR45138">
    <property type="entry name" value="REGULATORY COMPONENTS OF SENSORY TRANSDUCTION SYSTEM"/>
    <property type="match status" value="1"/>
</dbReference>
<dbReference type="KEGG" id="tma:TM1594"/>
<dbReference type="CDD" id="cd01949">
    <property type="entry name" value="GGDEF"/>
    <property type="match status" value="1"/>
</dbReference>
<dbReference type="SUPFAM" id="SSF55073">
    <property type="entry name" value="Nucleotide cyclase"/>
    <property type="match status" value="1"/>
</dbReference>
<dbReference type="PROSITE" id="PS50887">
    <property type="entry name" value="GGDEF"/>
    <property type="match status" value="1"/>
</dbReference>
<dbReference type="SUPFAM" id="SSF56112">
    <property type="entry name" value="Protein kinase-like (PK-like)"/>
    <property type="match status" value="1"/>
</dbReference>
<dbReference type="OrthoDB" id="38958at2"/>
<evidence type="ECO:0000256" key="2">
    <source>
        <dbReference type="PROSITE-ProRule" id="PRU00339"/>
    </source>
</evidence>
<dbReference type="InterPro" id="IPR027417">
    <property type="entry name" value="P-loop_NTPase"/>
</dbReference>
<evidence type="ECO:0000313" key="4">
    <source>
        <dbReference type="EMBL" id="AAD36661.1"/>
    </source>
</evidence>
<dbReference type="NCBIfam" id="TIGR00254">
    <property type="entry name" value="GGDEF"/>
    <property type="match status" value="1"/>
</dbReference>
<dbReference type="GO" id="GO:0043709">
    <property type="term" value="P:cell adhesion involved in single-species biofilm formation"/>
    <property type="evidence" value="ECO:0000318"/>
    <property type="project" value="GO_Central"/>
</dbReference>
<dbReference type="InterPro" id="IPR011990">
    <property type="entry name" value="TPR-like_helical_dom_sf"/>
</dbReference>
<dbReference type="InterPro" id="IPR050469">
    <property type="entry name" value="Diguanylate_Cyclase"/>
</dbReference>
<comment type="subcellular location">
    <subcellularLocation>
        <location evidence="1">Membrane</location>
        <topology evidence="1">Single-pass membrane protein</topology>
    </subcellularLocation>
</comment>
<feature type="domain" description="GGDEF" evidence="3">
    <location>
        <begin position="1072"/>
        <end position="1200"/>
    </location>
</feature>
<dbReference type="PANTHER" id="PTHR45138:SF9">
    <property type="entry name" value="DIGUANYLATE CYCLASE DGCM-RELATED"/>
    <property type="match status" value="1"/>
</dbReference>
<dbReference type="Gene3D" id="1.25.40.10">
    <property type="entry name" value="Tetratricopeptide repeat domain"/>
    <property type="match status" value="1"/>
</dbReference>
<dbReference type="AlphaFoldDB" id="Q9X1T0"/>
<evidence type="ECO:0000259" key="3">
    <source>
        <dbReference type="PROSITE" id="PS50887"/>
    </source>
</evidence>
<dbReference type="InterPro" id="IPR029787">
    <property type="entry name" value="Nucleotide_cyclase"/>
</dbReference>
<evidence type="ECO:0000313" key="5">
    <source>
        <dbReference type="Proteomes" id="UP000008183"/>
    </source>
</evidence>
<sequence length="1206" mass="141661">MWKVRVKKFLRETYWGDEFLIEDDGEDQVLKIVRAPVDRSFFFNEYAKLKRLNLPNVLLPEKLKISDGKFLLFYPYYHNLAPLENLSDQVAKQLLKLFLFLSKVGVTIPALGMDDILVNDGVFLIPALISNIPDDVKGVVFSPERSSRATEEVCRRFLKIHGIEPHLETREPSFDSREIRIPYIHRKEEELIKRDIEIAQKFPFFILITGEQRVGKTKLASVLVDGLREQGYMVHQITSLEDLRVWYDASDELDLLTKLDDGQKKVILIDDLFEGSDLLSFLEEFSGLSTITKIIVLTTSTKAFQFFHKVYRLSPFTVEETRIFLERAIGKISEDQVKLIHSLSKGLPGYMVELLKFFNKSNLRENIVGIFKPLLRELDSPEIRELSVLGQKFTGTELKVLEKITGKDYHDTLMSAYDSGVITTEEGLYRFALREFWKYYYNKLSENKKKNLHEKLFENLPDDLAIKHALSLEDPRLKFFYVLRYVRKHFWDYEKTRSLIEYLRRLEEFFEKPYYSIESLKMKLIFRIDPLGVEKENFHFRRFKTLRNPDVESILQKDSLSYYDLYNLVVLSRFHIRAGKKAPQEILNTIKRELKEKNFSTRERLYLKAHLLYDLFSSTEDREALKEMMNIATSEGFLDLQVMGYRALGVLSRTRAMSNYYFHHSLELSRKIDPSLSIVDESNLTWSLLYEGKITNFLVQLERLRKQARLFEDMPILSYTYFLEGLYYIHKKDFQKAEEVFRTELELEEKHGIERRALRGLVMNYLFSGDVESAKSLLEKDEPEFDRFGFNFLKRLVLAKDDSELLKIWKERLETPQKFFNEEIAYVFTERLAKLDPEGFEEFLLELERENVENSSNLTLALVYETFYKFYSALGENFKAKRYLRRAIFVYNLIGLREVSVKPEVEEKTQIEEKKAPFYLLLGFIETEKEFSDMMEFASARLSEVIPYEVFSIRIIERTTKKVMEEYSTSPITPPMEKDFLEISPFRTVMSFHLDMKHDMIVGVETNLECDEKTAWELVETLEQFGNILTTILRERLYRDRSMKDPLTGVLSRWYFMERLEEEAYKSSRYKSPLSIIMCDADDFKKINDQFGHVAGDKTLGWLGRKMKSVLRKSDLVGRYGGEEFIIALPGTSLEEAKIVAEKLRKAVMEDPENTYHITLSFGVAEYKNGEDPFETIKRADEALYLAKILGKNSVVTEKVLSRRSS</sequence>
<dbReference type="Proteomes" id="UP000008183">
    <property type="component" value="Chromosome"/>
</dbReference>
<evidence type="ECO:0000256" key="1">
    <source>
        <dbReference type="ARBA" id="ARBA00004167"/>
    </source>
</evidence>
<organism evidence="4 5">
    <name type="scientific">Thermotoga maritima (strain ATCC 43589 / DSM 3109 / JCM 10099 / NBRC 100826 / MSB8)</name>
    <dbReference type="NCBI Taxonomy" id="243274"/>
    <lineage>
        <taxon>Bacteria</taxon>
        <taxon>Thermotogati</taxon>
        <taxon>Thermotogota</taxon>
        <taxon>Thermotogae</taxon>
        <taxon>Thermotogales</taxon>
        <taxon>Thermotogaceae</taxon>
        <taxon>Thermotoga</taxon>
    </lineage>
</organism>
<name>Q9X1T0_THEMA</name>
<dbReference type="GO" id="GO:1902201">
    <property type="term" value="P:negative regulation of bacterial-type flagellum-dependent cell motility"/>
    <property type="evidence" value="ECO:0000318"/>
    <property type="project" value="GO_Central"/>
</dbReference>
<keyword evidence="2" id="KW-0802">TPR repeat</keyword>
<dbReference type="Pfam" id="PF20720">
    <property type="entry name" value="nSTAND3"/>
    <property type="match status" value="1"/>
</dbReference>
<dbReference type="GO" id="GO:0005886">
    <property type="term" value="C:plasma membrane"/>
    <property type="evidence" value="ECO:0000318"/>
    <property type="project" value="GO_Central"/>
</dbReference>
<dbReference type="GO" id="GO:0052621">
    <property type="term" value="F:diguanylate cyclase activity"/>
    <property type="evidence" value="ECO:0000318"/>
    <property type="project" value="GO_Central"/>
</dbReference>
<dbReference type="PIR" id="F72233">
    <property type="entry name" value="F72233"/>
</dbReference>
<dbReference type="InterPro" id="IPR019734">
    <property type="entry name" value="TPR_rpt"/>
</dbReference>
<proteinExistence type="predicted"/>
<dbReference type="PATRIC" id="fig|243274.5.peg.1613"/>